<evidence type="ECO:0000313" key="4">
    <source>
        <dbReference type="Proteomes" id="UP000190626"/>
    </source>
</evidence>
<dbReference type="InterPro" id="IPR028157">
    <property type="entry name" value="PELOTA_dom"/>
</dbReference>
<dbReference type="PIRSF" id="PIRSF020979">
    <property type="entry name" value="UCP020979"/>
    <property type="match status" value="1"/>
</dbReference>
<gene>
    <name evidence="3" type="ORF">BC351_18265</name>
</gene>
<organism evidence="3 4">
    <name type="scientific">Paenibacillus ferrarius</name>
    <dbReference type="NCBI Taxonomy" id="1469647"/>
    <lineage>
        <taxon>Bacteria</taxon>
        <taxon>Bacillati</taxon>
        <taxon>Bacillota</taxon>
        <taxon>Bacilli</taxon>
        <taxon>Bacillales</taxon>
        <taxon>Paenibacillaceae</taxon>
        <taxon>Paenibacillus</taxon>
    </lineage>
</organism>
<protein>
    <submittedName>
        <fullName evidence="3">Uncharacterized protein</fullName>
    </submittedName>
</protein>
<dbReference type="Pfam" id="PF15608">
    <property type="entry name" value="PELOTA_1"/>
    <property type="match status" value="1"/>
</dbReference>
<evidence type="ECO:0000259" key="1">
    <source>
        <dbReference type="Pfam" id="PF11202"/>
    </source>
</evidence>
<sequence length="377" mass="42276">MADWRAKLINEPAPLGSYPASDVTFLLKDISEVKLEKSVDARERAIQSGTHYSEMLPVEKQPTDDYLALYQDTLQQSARKVASAVGTTAELIRHKKGRNTVLVSLARAGTPVGILIKRYLQDIHLMDLPHYSISIIRGKGIDENALFYILQKHPGAKLQFVDGWTGKGAIRKVLTDACRKLEQAYEIKLDDDLAVLADPGHCTDLFGTREDFLIPSACLNSTVSGLMSRTVLRDDLIGPSDFHGSKYYKEWLDQDLSNHFIAAITPFFGEVQEEAMQRADDMLAHPPEVSWKGLQDIQAIQRDYQMADINLIKPGVGETTRVLLRRVPWRILVDRLDNPNIRHIRLLAEARDVPVEVYHGLSYSCCGLIKSVKGDAE</sequence>
<comment type="caution">
    <text evidence="3">The sequence shown here is derived from an EMBL/GenBank/DDBJ whole genome shotgun (WGS) entry which is preliminary data.</text>
</comment>
<dbReference type="Pfam" id="PF11202">
    <property type="entry name" value="StiP"/>
    <property type="match status" value="1"/>
</dbReference>
<evidence type="ECO:0000259" key="2">
    <source>
        <dbReference type="Pfam" id="PF15608"/>
    </source>
</evidence>
<name>A0A1V4HRB4_9BACL</name>
<dbReference type="STRING" id="1469647.BC351_18265"/>
<dbReference type="AlphaFoldDB" id="A0A1V4HRB4"/>
<dbReference type="EMBL" id="MBTG01000004">
    <property type="protein sequence ID" value="OPH60438.1"/>
    <property type="molecule type" value="Genomic_DNA"/>
</dbReference>
<feature type="domain" description="PELOTA RNA-binding" evidence="2">
    <location>
        <begin position="291"/>
        <end position="371"/>
    </location>
</feature>
<accession>A0A1V4HRB4</accession>
<keyword evidence="4" id="KW-1185">Reference proteome</keyword>
<dbReference type="InterPro" id="IPR048336">
    <property type="entry name" value="StiP-like"/>
</dbReference>
<reference evidence="4" key="1">
    <citation type="submission" date="2016-07" db="EMBL/GenBank/DDBJ databases">
        <authorList>
            <person name="Florea S."/>
            <person name="Webb J.S."/>
            <person name="Jaromczyk J."/>
            <person name="Schardl C.L."/>
        </authorList>
    </citation>
    <scope>NUCLEOTIDE SEQUENCE [LARGE SCALE GENOMIC DNA]</scope>
    <source>
        <strain evidence="4">CY1</strain>
    </source>
</reference>
<dbReference type="InterPro" id="IPR011215">
    <property type="entry name" value="StiP_N"/>
</dbReference>
<feature type="domain" description="Cysteine protease StiP N-terminal" evidence="1">
    <location>
        <begin position="16"/>
        <end position="264"/>
    </location>
</feature>
<dbReference type="Proteomes" id="UP000190626">
    <property type="component" value="Unassembled WGS sequence"/>
</dbReference>
<evidence type="ECO:0000313" key="3">
    <source>
        <dbReference type="EMBL" id="OPH60438.1"/>
    </source>
</evidence>
<dbReference type="RefSeq" id="WP_079409894.1">
    <property type="nucleotide sequence ID" value="NZ_MBTG01000004.1"/>
</dbReference>
<dbReference type="OrthoDB" id="1663315at2"/>
<proteinExistence type="predicted"/>